<dbReference type="Gene3D" id="1.10.1760.20">
    <property type="match status" value="1"/>
</dbReference>
<evidence type="ECO:0000313" key="3">
    <source>
        <dbReference type="Proteomes" id="UP000230292"/>
    </source>
</evidence>
<protein>
    <recommendedName>
        <fullName evidence="4">ECF transporter S component</fullName>
    </recommendedName>
</protein>
<sequence>MKNQFTRAKLITAAALIIFGAAGRYLLADLPNIETITVVSLLAGSLLGGVWAVVVGLAVVASTDILLGNTNILLYTWTAWAAMGLLGLILHRRDKKTVRHTLELTGLGVFGNVLFYLWTNFGVWQIGGLYAHTWDGLMLSYVMGLPFLRLQLMSTLIIVPVVSLVALFLWNGVPVWVTASKRAHTFKPAAVVHAGKSE</sequence>
<keyword evidence="1" id="KW-0472">Membrane</keyword>
<organism evidence="2 3">
    <name type="scientific">Candidatus Kerfeldbacteria bacterium CG15_BIG_FIL_POST_REV_8_21_14_020_45_12</name>
    <dbReference type="NCBI Taxonomy" id="2014247"/>
    <lineage>
        <taxon>Bacteria</taxon>
        <taxon>Candidatus Kerfeldiibacteriota</taxon>
    </lineage>
</organism>
<gene>
    <name evidence="2" type="ORF">COW24_03270</name>
</gene>
<feature type="transmembrane region" description="Helical" evidence="1">
    <location>
        <begin position="39"/>
        <end position="60"/>
    </location>
</feature>
<dbReference type="Pfam" id="PF20221">
    <property type="entry name" value="DUF6580"/>
    <property type="match status" value="1"/>
</dbReference>
<reference evidence="2 3" key="1">
    <citation type="submission" date="2017-09" db="EMBL/GenBank/DDBJ databases">
        <title>Depth-based differentiation of microbial function through sediment-hosted aquifers and enrichment of novel symbionts in the deep terrestrial subsurface.</title>
        <authorList>
            <person name="Probst A.J."/>
            <person name="Ladd B."/>
            <person name="Jarett J.K."/>
            <person name="Geller-Mcgrath D.E."/>
            <person name="Sieber C.M."/>
            <person name="Emerson J.B."/>
            <person name="Anantharaman K."/>
            <person name="Thomas B.C."/>
            <person name="Malmstrom R."/>
            <person name="Stieglmeier M."/>
            <person name="Klingl A."/>
            <person name="Woyke T."/>
            <person name="Ryan C.M."/>
            <person name="Banfield J.F."/>
        </authorList>
    </citation>
    <scope>NUCLEOTIDE SEQUENCE [LARGE SCALE GENOMIC DNA]</scope>
    <source>
        <strain evidence="2">CG15_BIG_FIL_POST_REV_8_21_14_020_45_12</strain>
    </source>
</reference>
<name>A0A2M7H3N1_9BACT</name>
<feature type="transmembrane region" description="Helical" evidence="1">
    <location>
        <begin position="72"/>
        <end position="90"/>
    </location>
</feature>
<evidence type="ECO:0000256" key="1">
    <source>
        <dbReference type="SAM" id="Phobius"/>
    </source>
</evidence>
<dbReference type="InterPro" id="IPR046487">
    <property type="entry name" value="DUF6580"/>
</dbReference>
<feature type="transmembrane region" description="Helical" evidence="1">
    <location>
        <begin position="102"/>
        <end position="127"/>
    </location>
</feature>
<feature type="transmembrane region" description="Helical" evidence="1">
    <location>
        <begin position="6"/>
        <end position="27"/>
    </location>
</feature>
<keyword evidence="1" id="KW-0812">Transmembrane</keyword>
<dbReference type="EMBL" id="PFGC01000038">
    <property type="protein sequence ID" value="PIW36835.1"/>
    <property type="molecule type" value="Genomic_DNA"/>
</dbReference>
<proteinExistence type="predicted"/>
<dbReference type="AlphaFoldDB" id="A0A2M7H3N1"/>
<dbReference type="Proteomes" id="UP000230292">
    <property type="component" value="Unassembled WGS sequence"/>
</dbReference>
<accession>A0A2M7H3N1</accession>
<feature type="transmembrane region" description="Helical" evidence="1">
    <location>
        <begin position="147"/>
        <end position="170"/>
    </location>
</feature>
<evidence type="ECO:0000313" key="2">
    <source>
        <dbReference type="EMBL" id="PIW36835.1"/>
    </source>
</evidence>
<evidence type="ECO:0008006" key="4">
    <source>
        <dbReference type="Google" id="ProtNLM"/>
    </source>
</evidence>
<keyword evidence="1" id="KW-1133">Transmembrane helix</keyword>
<comment type="caution">
    <text evidence="2">The sequence shown here is derived from an EMBL/GenBank/DDBJ whole genome shotgun (WGS) entry which is preliminary data.</text>
</comment>